<evidence type="ECO:0000256" key="1">
    <source>
        <dbReference type="SAM" id="MobiDB-lite"/>
    </source>
</evidence>
<reference evidence="2 3" key="1">
    <citation type="submission" date="2024-05" db="EMBL/GenBank/DDBJ databases">
        <title>Culex pipiens pipiens assembly and annotation.</title>
        <authorList>
            <person name="Alout H."/>
            <person name="Durand T."/>
        </authorList>
    </citation>
    <scope>NUCLEOTIDE SEQUENCE [LARGE SCALE GENOMIC DNA]</scope>
    <source>
        <strain evidence="2">HA-2024</strain>
        <tissue evidence="2">Whole body</tissue>
    </source>
</reference>
<proteinExistence type="predicted"/>
<dbReference type="PANTHER" id="PTHR23153">
    <property type="entry name" value="UBX-RELATED"/>
    <property type="match status" value="1"/>
</dbReference>
<dbReference type="AlphaFoldDB" id="A0ABD1D7B6"/>
<feature type="compositionally biased region" description="Low complexity" evidence="1">
    <location>
        <begin position="69"/>
        <end position="80"/>
    </location>
</feature>
<dbReference type="EMBL" id="JBEHCU010007108">
    <property type="protein sequence ID" value="KAL1395532.1"/>
    <property type="molecule type" value="Genomic_DNA"/>
</dbReference>
<evidence type="ECO:0000313" key="3">
    <source>
        <dbReference type="Proteomes" id="UP001562425"/>
    </source>
</evidence>
<evidence type="ECO:0000313" key="2">
    <source>
        <dbReference type="EMBL" id="KAL1395532.1"/>
    </source>
</evidence>
<gene>
    <name evidence="2" type="ORF">pipiens_002838</name>
</gene>
<name>A0ABD1D7B6_CULPP</name>
<sequence>MTDRFIRPSTAKENGRAKVVSGTSSIAEGARAADLKMFNKLKKFIAKQKVKFGTTGPGQQLNSETPAPSSSLSKPGNSSSKDVCVPSKRKELSSEAKAAANAALARIEGRDKKELNTSLAAIQALKRRELEVERKVKKEHGNSRDWGQHERFVGK</sequence>
<feature type="region of interest" description="Disordered" evidence="1">
    <location>
        <begin position="133"/>
        <end position="155"/>
    </location>
</feature>
<dbReference type="PANTHER" id="PTHR23153:SF38">
    <property type="entry name" value="UBX DOMAIN-CONTAINING PROTEIN 6"/>
    <property type="match status" value="1"/>
</dbReference>
<organism evidence="2 3">
    <name type="scientific">Culex pipiens pipiens</name>
    <name type="common">Northern house mosquito</name>
    <dbReference type="NCBI Taxonomy" id="38569"/>
    <lineage>
        <taxon>Eukaryota</taxon>
        <taxon>Metazoa</taxon>
        <taxon>Ecdysozoa</taxon>
        <taxon>Arthropoda</taxon>
        <taxon>Hexapoda</taxon>
        <taxon>Insecta</taxon>
        <taxon>Pterygota</taxon>
        <taxon>Neoptera</taxon>
        <taxon>Endopterygota</taxon>
        <taxon>Diptera</taxon>
        <taxon>Nematocera</taxon>
        <taxon>Culicoidea</taxon>
        <taxon>Culicidae</taxon>
        <taxon>Culicinae</taxon>
        <taxon>Culicini</taxon>
        <taxon>Culex</taxon>
        <taxon>Culex</taxon>
    </lineage>
</organism>
<feature type="region of interest" description="Disordered" evidence="1">
    <location>
        <begin position="52"/>
        <end position="94"/>
    </location>
</feature>
<keyword evidence="3" id="KW-1185">Reference proteome</keyword>
<comment type="caution">
    <text evidence="2">The sequence shown here is derived from an EMBL/GenBank/DDBJ whole genome shotgun (WGS) entry which is preliminary data.</text>
</comment>
<protein>
    <submittedName>
        <fullName evidence="2">Uncharacterized protein</fullName>
    </submittedName>
</protein>
<feature type="region of interest" description="Disordered" evidence="1">
    <location>
        <begin position="1"/>
        <end position="25"/>
    </location>
</feature>
<feature type="compositionally biased region" description="Polar residues" evidence="1">
    <location>
        <begin position="57"/>
        <end position="68"/>
    </location>
</feature>
<accession>A0ABD1D7B6</accession>
<dbReference type="Proteomes" id="UP001562425">
    <property type="component" value="Unassembled WGS sequence"/>
</dbReference>